<dbReference type="EMBL" id="JAHRIQ010069552">
    <property type="protein sequence ID" value="MEQ2242838.1"/>
    <property type="molecule type" value="Genomic_DNA"/>
</dbReference>
<comment type="caution">
    <text evidence="2">The sequence shown here is derived from an EMBL/GenBank/DDBJ whole genome shotgun (WGS) entry which is preliminary data.</text>
</comment>
<reference evidence="2 3" key="1">
    <citation type="submission" date="2021-06" db="EMBL/GenBank/DDBJ databases">
        <authorList>
            <person name="Palmer J.M."/>
        </authorList>
    </citation>
    <scope>NUCLEOTIDE SEQUENCE [LARGE SCALE GENOMIC DNA]</scope>
    <source>
        <strain evidence="3">if_2019</strain>
        <tissue evidence="2">Muscle</tissue>
    </source>
</reference>
<feature type="compositionally biased region" description="Low complexity" evidence="1">
    <location>
        <begin position="103"/>
        <end position="114"/>
    </location>
</feature>
<accession>A0ABV0UCB4</accession>
<evidence type="ECO:0000313" key="2">
    <source>
        <dbReference type="EMBL" id="MEQ2242838.1"/>
    </source>
</evidence>
<dbReference type="Proteomes" id="UP001482620">
    <property type="component" value="Unassembled WGS sequence"/>
</dbReference>
<feature type="region of interest" description="Disordered" evidence="1">
    <location>
        <begin position="100"/>
        <end position="122"/>
    </location>
</feature>
<evidence type="ECO:0000313" key="3">
    <source>
        <dbReference type="Proteomes" id="UP001482620"/>
    </source>
</evidence>
<protein>
    <submittedName>
        <fullName evidence="2">Uncharacterized protein</fullName>
    </submittedName>
</protein>
<gene>
    <name evidence="2" type="ORF">ILYODFUR_000927</name>
</gene>
<evidence type="ECO:0000256" key="1">
    <source>
        <dbReference type="SAM" id="MobiDB-lite"/>
    </source>
</evidence>
<proteinExistence type="predicted"/>
<sequence length="122" mass="12989">MVSGHGCFMQTCSESCWDLLTDAFEFNLARTHVLRRSICVIHVSEELLGSGSALSRRARSVHLAAVCIVYDLKCRLSGWTPSDPGNQIYWAELFVSAPGAAPSSGQLSCSGLGSTATPSPVV</sequence>
<organism evidence="2 3">
    <name type="scientific">Ilyodon furcidens</name>
    <name type="common">goldbreast splitfin</name>
    <dbReference type="NCBI Taxonomy" id="33524"/>
    <lineage>
        <taxon>Eukaryota</taxon>
        <taxon>Metazoa</taxon>
        <taxon>Chordata</taxon>
        <taxon>Craniata</taxon>
        <taxon>Vertebrata</taxon>
        <taxon>Euteleostomi</taxon>
        <taxon>Actinopterygii</taxon>
        <taxon>Neopterygii</taxon>
        <taxon>Teleostei</taxon>
        <taxon>Neoteleostei</taxon>
        <taxon>Acanthomorphata</taxon>
        <taxon>Ovalentaria</taxon>
        <taxon>Atherinomorphae</taxon>
        <taxon>Cyprinodontiformes</taxon>
        <taxon>Goodeidae</taxon>
        <taxon>Ilyodon</taxon>
    </lineage>
</organism>
<name>A0ABV0UCB4_9TELE</name>
<keyword evidence="3" id="KW-1185">Reference proteome</keyword>